<dbReference type="PANTHER" id="PTHR35024:SF4">
    <property type="entry name" value="POLYMER-FORMING CYTOSKELETAL PROTEIN"/>
    <property type="match status" value="1"/>
</dbReference>
<dbReference type="PANTHER" id="PTHR35024">
    <property type="entry name" value="HYPOTHETICAL CYTOSOLIC PROTEIN"/>
    <property type="match status" value="1"/>
</dbReference>
<reference evidence="3" key="1">
    <citation type="submission" date="2011-04" db="EMBL/GenBank/DDBJ databases">
        <title>The complete genome of Treponema brennaborense DSM 12168.</title>
        <authorList>
            <person name="Lucas S."/>
            <person name="Han J."/>
            <person name="Lapidus A."/>
            <person name="Bruce D."/>
            <person name="Goodwin L."/>
            <person name="Pitluck S."/>
            <person name="Peters L."/>
            <person name="Kyrpides N."/>
            <person name="Mavromatis K."/>
            <person name="Ivanova N."/>
            <person name="Mikhailova N."/>
            <person name="Pagani I."/>
            <person name="Teshima H."/>
            <person name="Detter J.C."/>
            <person name="Tapia R."/>
            <person name="Han C."/>
            <person name="Land M."/>
            <person name="Hauser L."/>
            <person name="Markowitz V."/>
            <person name="Cheng J.-F."/>
            <person name="Hugenholtz P."/>
            <person name="Woyke T."/>
            <person name="Wu D."/>
            <person name="Gronow S."/>
            <person name="Wellnitz S."/>
            <person name="Brambilla E."/>
            <person name="Klenk H.-P."/>
            <person name="Eisen J.A."/>
        </authorList>
    </citation>
    <scope>NUCLEOTIDE SEQUENCE [LARGE SCALE GENOMIC DNA]</scope>
    <source>
        <strain evidence="3">DSM 12168 / CIP 105900 / DD5/3</strain>
    </source>
</reference>
<organism evidence="2 3">
    <name type="scientific">Treponema brennaborense (strain DSM 12168 / CIP 105900 / DD5/3)</name>
    <dbReference type="NCBI Taxonomy" id="906968"/>
    <lineage>
        <taxon>Bacteria</taxon>
        <taxon>Pseudomonadati</taxon>
        <taxon>Spirochaetota</taxon>
        <taxon>Spirochaetia</taxon>
        <taxon>Spirochaetales</taxon>
        <taxon>Treponemataceae</taxon>
        <taxon>Treponema</taxon>
    </lineage>
</organism>
<comment type="similarity">
    <text evidence="1">Belongs to the bactofilin family.</text>
</comment>
<dbReference type="OrthoDB" id="350528at2"/>
<dbReference type="Proteomes" id="UP000006546">
    <property type="component" value="Chromosome"/>
</dbReference>
<dbReference type="RefSeq" id="WP_013759027.1">
    <property type="nucleotide sequence ID" value="NC_015500.1"/>
</dbReference>
<name>F4LJ14_TREBD</name>
<dbReference type="InterPro" id="IPR007607">
    <property type="entry name" value="BacA/B"/>
</dbReference>
<dbReference type="eggNOG" id="COG1664">
    <property type="taxonomic scope" value="Bacteria"/>
</dbReference>
<dbReference type="EMBL" id="CP002696">
    <property type="protein sequence ID" value="AEE17323.1"/>
    <property type="molecule type" value="Genomic_DNA"/>
</dbReference>
<evidence type="ECO:0000256" key="1">
    <source>
        <dbReference type="ARBA" id="ARBA00044755"/>
    </source>
</evidence>
<dbReference type="KEGG" id="tbe:Trebr_1904"/>
<accession>F4LJ14</accession>
<proteinExistence type="inferred from homology"/>
<evidence type="ECO:0008006" key="4">
    <source>
        <dbReference type="Google" id="ProtNLM"/>
    </source>
</evidence>
<gene>
    <name evidence="2" type="ordered locus">Trebr_1904</name>
</gene>
<sequence>MAHSFDMKNGNVTVFGQETEFNGVLEFTDNLVITGKFDGTIKATGNLEIDKTAVCTVTVMAADSILVAGTVTGNLEAASRVEMRSGSKITGDVTTLRLRIADNVNFHGQVTMLDALPETDIFSAAPAEYKQSCISHG</sequence>
<keyword evidence="3" id="KW-1185">Reference proteome</keyword>
<dbReference type="AlphaFoldDB" id="F4LJ14"/>
<dbReference type="Pfam" id="PF04519">
    <property type="entry name" value="Bactofilin"/>
    <property type="match status" value="1"/>
</dbReference>
<evidence type="ECO:0000313" key="2">
    <source>
        <dbReference type="EMBL" id="AEE17323.1"/>
    </source>
</evidence>
<dbReference type="STRING" id="906968.Trebr_1904"/>
<protein>
    <recommendedName>
        <fullName evidence="4">Polymer-forming cytoskeletal protein</fullName>
    </recommendedName>
</protein>
<dbReference type="HOGENOM" id="CLU_072799_4_3_12"/>
<evidence type="ECO:0000313" key="3">
    <source>
        <dbReference type="Proteomes" id="UP000006546"/>
    </source>
</evidence>